<gene>
    <name evidence="1" type="ordered locus">Intca_2484</name>
</gene>
<reference evidence="1 2" key="1">
    <citation type="journal article" date="2010" name="Stand. Genomic Sci.">
        <title>Complete genome sequence of Intrasporangium calvum type strain (7 KIP).</title>
        <authorList>
            <person name="Del Rio T.G."/>
            <person name="Chertkov O."/>
            <person name="Yasawong M."/>
            <person name="Lucas S."/>
            <person name="Deshpande S."/>
            <person name="Cheng J.F."/>
            <person name="Detter C."/>
            <person name="Tapia R."/>
            <person name="Han C."/>
            <person name="Goodwin L."/>
            <person name="Pitluck S."/>
            <person name="Liolios K."/>
            <person name="Ivanova N."/>
            <person name="Mavromatis K."/>
            <person name="Pati A."/>
            <person name="Chen A."/>
            <person name="Palaniappan K."/>
            <person name="Land M."/>
            <person name="Hauser L."/>
            <person name="Chang Y.J."/>
            <person name="Jeffries C.D."/>
            <person name="Rohde M."/>
            <person name="Pukall R."/>
            <person name="Sikorski J."/>
            <person name="Goker M."/>
            <person name="Woyke T."/>
            <person name="Bristow J."/>
            <person name="Eisen J.A."/>
            <person name="Markowitz V."/>
            <person name="Hugenholtz P."/>
            <person name="Kyrpides N.C."/>
            <person name="Klenk H.P."/>
            <person name="Lapidus A."/>
        </authorList>
    </citation>
    <scope>NUCLEOTIDE SEQUENCE [LARGE SCALE GENOMIC DNA]</scope>
    <source>
        <strain evidence="2">ATCC 23552 / DSM 43043 / JCM 3097 / NBRC 12989 / 7 KIP</strain>
    </source>
</reference>
<accession>E6S757</accession>
<keyword evidence="2" id="KW-1185">Reference proteome</keyword>
<dbReference type="KEGG" id="ica:Intca_2484"/>
<dbReference type="EMBL" id="CP002343">
    <property type="protein sequence ID" value="ADU48991.1"/>
    <property type="molecule type" value="Genomic_DNA"/>
</dbReference>
<sequence>MRRIGDPGSTSALGGALRQQAITLADLVADLTQVANRAERAGRPDATTRERELLERTARELDAVGAALQSYTATVLAGAARTRELATEAARADLVVDGSLVLEAPGPSRVDPTVRLRARERLQELLNRVTAAEGKELGRIARELERSGPALATVSERSRLGS</sequence>
<dbReference type="HOGENOM" id="CLU_1633174_0_0_11"/>
<proteinExistence type="predicted"/>
<organism evidence="1 2">
    <name type="scientific">Intrasporangium calvum (strain ATCC 23552 / DSM 43043 / JCM 3097 / NBRC 12989 / NCIMB 10167 / NRRL B-3866 / 7 KIP)</name>
    <dbReference type="NCBI Taxonomy" id="710696"/>
    <lineage>
        <taxon>Bacteria</taxon>
        <taxon>Bacillati</taxon>
        <taxon>Actinomycetota</taxon>
        <taxon>Actinomycetes</taxon>
        <taxon>Micrococcales</taxon>
        <taxon>Intrasporangiaceae</taxon>
        <taxon>Intrasporangium</taxon>
    </lineage>
</organism>
<evidence type="ECO:0000313" key="1">
    <source>
        <dbReference type="EMBL" id="ADU48991.1"/>
    </source>
</evidence>
<name>E6S757_INTC7</name>
<dbReference type="Proteomes" id="UP000008914">
    <property type="component" value="Chromosome"/>
</dbReference>
<protein>
    <submittedName>
        <fullName evidence="1">Uncharacterized protein</fullName>
    </submittedName>
</protein>
<dbReference type="eggNOG" id="ENOG5032DPY">
    <property type="taxonomic scope" value="Bacteria"/>
</dbReference>
<dbReference type="RefSeq" id="WP_013493305.1">
    <property type="nucleotide sequence ID" value="NC_014830.1"/>
</dbReference>
<dbReference type="OrthoDB" id="4868276at2"/>
<dbReference type="AlphaFoldDB" id="E6S757"/>
<evidence type="ECO:0000313" key="2">
    <source>
        <dbReference type="Proteomes" id="UP000008914"/>
    </source>
</evidence>